<evidence type="ECO:0000313" key="2">
    <source>
        <dbReference type="EMBL" id="EAU66622.1"/>
    </source>
</evidence>
<sequence>MMLLVQTVNSSNAFRQRKDIHDEPVYRVPPLSTSPEGKDEVRTMMRFFGYAAGVLLALATTPALAQLELPPASPAAKVMQVVGLTEVSVDYASPAVKGRKIWGGLVPWDQVWRTGANAATKISFGRDVTFGGKPVPAGSYSIVTIPSEKGWTVVLNKELALFGGGKTYDAKDDVVRVSGATSEIPFRERLTFLFSNTTDDQTSLDLEWEKLRVSVPIQADTAAQAQQNIQAAVTGSWRSLANAGRYVADTSKDYPTALKYLDNSLAIQQHWYNTWIKADILARSGKYADARKLAQTAWDMGQKDPNFFFKDAVAKALVDWKGKK</sequence>
<feature type="transmembrane region" description="Helical" evidence="1">
    <location>
        <begin position="47"/>
        <end position="65"/>
    </location>
</feature>
<comment type="caution">
    <text evidence="2">The sequence shown here is derived from an EMBL/GenBank/DDBJ whole genome shotgun (WGS) entry which is preliminary data.</text>
</comment>
<evidence type="ECO:0000256" key="1">
    <source>
        <dbReference type="SAM" id="Phobius"/>
    </source>
</evidence>
<proteinExistence type="predicted"/>
<organism evidence="2 3">
    <name type="scientific">Stigmatella aurantiaca (strain DW4/3-1)</name>
    <dbReference type="NCBI Taxonomy" id="378806"/>
    <lineage>
        <taxon>Bacteria</taxon>
        <taxon>Pseudomonadati</taxon>
        <taxon>Myxococcota</taxon>
        <taxon>Myxococcia</taxon>
        <taxon>Myxococcales</taxon>
        <taxon>Cystobacterineae</taxon>
        <taxon>Archangiaceae</taxon>
        <taxon>Stigmatella</taxon>
    </lineage>
</organism>
<protein>
    <recommendedName>
        <fullName evidence="4">DUF2911 domain-containing protein</fullName>
    </recommendedName>
</protein>
<reference evidence="2 3" key="1">
    <citation type="submission" date="2006-04" db="EMBL/GenBank/DDBJ databases">
        <authorList>
            <person name="Nierman W.C."/>
        </authorList>
    </citation>
    <scope>NUCLEOTIDE SEQUENCE [LARGE SCALE GENOMIC DNA]</scope>
    <source>
        <strain evidence="2 3">DW4/3-1</strain>
    </source>
</reference>
<accession>Q092G1</accession>
<evidence type="ECO:0008006" key="4">
    <source>
        <dbReference type="Google" id="ProtNLM"/>
    </source>
</evidence>
<name>Q092G1_STIAD</name>
<dbReference type="PATRIC" id="fig|378806.16.peg.5752"/>
<dbReference type="InterPro" id="IPR021314">
    <property type="entry name" value="DUF2911"/>
</dbReference>
<dbReference type="EMBL" id="AAMD01000051">
    <property type="protein sequence ID" value="EAU66622.1"/>
    <property type="molecule type" value="Genomic_DNA"/>
</dbReference>
<keyword evidence="1" id="KW-0472">Membrane</keyword>
<dbReference type="AlphaFoldDB" id="Q092G1"/>
<keyword evidence="1" id="KW-0812">Transmembrane</keyword>
<dbReference type="Pfam" id="PF11138">
    <property type="entry name" value="DUF2911"/>
    <property type="match status" value="1"/>
</dbReference>
<keyword evidence="1" id="KW-1133">Transmembrane helix</keyword>
<evidence type="ECO:0000313" key="3">
    <source>
        <dbReference type="Proteomes" id="UP000032702"/>
    </source>
</evidence>
<dbReference type="Proteomes" id="UP000032702">
    <property type="component" value="Unassembled WGS sequence"/>
</dbReference>
<gene>
    <name evidence="2" type="ORF">STIAU_3585</name>
</gene>